<name>A0A433T257_ELYCH</name>
<accession>A0A433T257</accession>
<gene>
    <name evidence="6" type="ORF">EGW08_016664</name>
</gene>
<comment type="similarity">
    <text evidence="2 4">Belongs to the band 7/mec-2 family. Flotillin subfamily.</text>
</comment>
<proteinExistence type="inferred from homology"/>
<reference evidence="6 7" key="1">
    <citation type="submission" date="2019-01" db="EMBL/GenBank/DDBJ databases">
        <title>A draft genome assembly of the solar-powered sea slug Elysia chlorotica.</title>
        <authorList>
            <person name="Cai H."/>
            <person name="Li Q."/>
            <person name="Fang X."/>
            <person name="Li J."/>
            <person name="Curtis N.E."/>
            <person name="Altenburger A."/>
            <person name="Shibata T."/>
            <person name="Feng M."/>
            <person name="Maeda T."/>
            <person name="Schwartz J.A."/>
            <person name="Shigenobu S."/>
            <person name="Lundholm N."/>
            <person name="Nishiyama T."/>
            <person name="Yang H."/>
            <person name="Hasebe M."/>
            <person name="Li S."/>
            <person name="Pierce S.K."/>
            <person name="Wang J."/>
        </authorList>
    </citation>
    <scope>NUCLEOTIDE SEQUENCE [LARGE SCALE GENOMIC DNA]</scope>
    <source>
        <strain evidence="6">EC2010</strain>
        <tissue evidence="6">Whole organism of an adult</tissue>
    </source>
</reference>
<organism evidence="6 7">
    <name type="scientific">Elysia chlorotica</name>
    <name type="common">Eastern emerald elysia</name>
    <name type="synonym">Sea slug</name>
    <dbReference type="NCBI Taxonomy" id="188477"/>
    <lineage>
        <taxon>Eukaryota</taxon>
        <taxon>Metazoa</taxon>
        <taxon>Spiralia</taxon>
        <taxon>Lophotrochozoa</taxon>
        <taxon>Mollusca</taxon>
        <taxon>Gastropoda</taxon>
        <taxon>Heterobranchia</taxon>
        <taxon>Euthyneura</taxon>
        <taxon>Panpulmonata</taxon>
        <taxon>Sacoglossa</taxon>
        <taxon>Placobranchoidea</taxon>
        <taxon>Plakobranchidae</taxon>
        <taxon>Elysia</taxon>
    </lineage>
</organism>
<comment type="subcellular location">
    <subcellularLocation>
        <location evidence="1">Membrane</location>
    </subcellularLocation>
</comment>
<dbReference type="GO" id="GO:0002020">
    <property type="term" value="F:protease binding"/>
    <property type="evidence" value="ECO:0007669"/>
    <property type="project" value="TreeGrafter"/>
</dbReference>
<evidence type="ECO:0000259" key="5">
    <source>
        <dbReference type="Pfam" id="PF01145"/>
    </source>
</evidence>
<dbReference type="InterPro" id="IPR036013">
    <property type="entry name" value="Band_7/SPFH_dom_sf"/>
</dbReference>
<dbReference type="PANTHER" id="PTHR13806:SF46">
    <property type="entry name" value="FLOTILLIN-1-RELATED"/>
    <property type="match status" value="1"/>
</dbReference>
<evidence type="ECO:0000313" key="6">
    <source>
        <dbReference type="EMBL" id="RUS75570.1"/>
    </source>
</evidence>
<keyword evidence="7" id="KW-1185">Reference proteome</keyword>
<keyword evidence="3" id="KW-0472">Membrane</keyword>
<dbReference type="GO" id="GO:0005886">
    <property type="term" value="C:plasma membrane"/>
    <property type="evidence" value="ECO:0007669"/>
    <property type="project" value="TreeGrafter"/>
</dbReference>
<dbReference type="Pfam" id="PF01145">
    <property type="entry name" value="Band_7"/>
    <property type="match status" value="1"/>
</dbReference>
<dbReference type="EMBL" id="RQTK01000729">
    <property type="protein sequence ID" value="RUS75570.1"/>
    <property type="molecule type" value="Genomic_DNA"/>
</dbReference>
<dbReference type="InterPro" id="IPR027705">
    <property type="entry name" value="Flotillin_fam"/>
</dbReference>
<evidence type="ECO:0000256" key="1">
    <source>
        <dbReference type="ARBA" id="ARBA00004370"/>
    </source>
</evidence>
<evidence type="ECO:0000256" key="3">
    <source>
        <dbReference type="ARBA" id="ARBA00023136"/>
    </source>
</evidence>
<dbReference type="GO" id="GO:0072659">
    <property type="term" value="P:protein localization to plasma membrane"/>
    <property type="evidence" value="ECO:0007669"/>
    <property type="project" value="TreeGrafter"/>
</dbReference>
<dbReference type="CDD" id="cd03399">
    <property type="entry name" value="SPFH_flotillin"/>
    <property type="match status" value="1"/>
</dbReference>
<evidence type="ECO:0000313" key="7">
    <source>
        <dbReference type="Proteomes" id="UP000271974"/>
    </source>
</evidence>
<dbReference type="STRING" id="188477.A0A433T257"/>
<sequence>TLHYRNYIILLSTFNLRNIISLSSCCHEHSRFVTDGRVFVWPSIQQVQRLPANVMTLSVENLKAHSYDGVQVSVMSIVEVKICKTVPDMLRRAAENCLGKTEEKIGNMLREIIQAQQRAIIGAMNIEEIYLDRKKFSMAVFEQASSDVYKMGFQLISLKVANVLDVDRYFLAHEGTQN</sequence>
<comment type="caution">
    <text evidence="6">The sequence shown here is derived from an EMBL/GenBank/DDBJ whole genome shotgun (WGS) entry which is preliminary data.</text>
</comment>
<dbReference type="SUPFAM" id="SSF117892">
    <property type="entry name" value="Band 7/SPFH domain"/>
    <property type="match status" value="1"/>
</dbReference>
<dbReference type="InterPro" id="IPR001107">
    <property type="entry name" value="Band_7"/>
</dbReference>
<dbReference type="AlphaFoldDB" id="A0A433T257"/>
<evidence type="ECO:0000256" key="2">
    <source>
        <dbReference type="ARBA" id="ARBA00007161"/>
    </source>
</evidence>
<evidence type="ECO:0000256" key="4">
    <source>
        <dbReference type="RuleBase" id="RU366054"/>
    </source>
</evidence>
<dbReference type="PANTHER" id="PTHR13806">
    <property type="entry name" value="FLOTILLIN-RELATED"/>
    <property type="match status" value="1"/>
</dbReference>
<feature type="non-terminal residue" evidence="6">
    <location>
        <position position="1"/>
    </location>
</feature>
<feature type="domain" description="Band 7" evidence="5">
    <location>
        <begin position="32"/>
        <end position="163"/>
    </location>
</feature>
<dbReference type="Proteomes" id="UP000271974">
    <property type="component" value="Unassembled WGS sequence"/>
</dbReference>
<protein>
    <recommendedName>
        <fullName evidence="5">Band 7 domain-containing protein</fullName>
    </recommendedName>
</protein>
<dbReference type="Gene3D" id="3.30.479.30">
    <property type="entry name" value="Band 7 domain"/>
    <property type="match status" value="1"/>
</dbReference>
<dbReference type="OrthoDB" id="6090189at2759"/>